<organism evidence="2 3">
    <name type="scientific">Cirrhinus mrigala</name>
    <name type="common">Mrigala</name>
    <dbReference type="NCBI Taxonomy" id="683832"/>
    <lineage>
        <taxon>Eukaryota</taxon>
        <taxon>Metazoa</taxon>
        <taxon>Chordata</taxon>
        <taxon>Craniata</taxon>
        <taxon>Vertebrata</taxon>
        <taxon>Euteleostomi</taxon>
        <taxon>Actinopterygii</taxon>
        <taxon>Neopterygii</taxon>
        <taxon>Teleostei</taxon>
        <taxon>Ostariophysi</taxon>
        <taxon>Cypriniformes</taxon>
        <taxon>Cyprinidae</taxon>
        <taxon>Labeoninae</taxon>
        <taxon>Labeonini</taxon>
        <taxon>Cirrhinus</taxon>
    </lineage>
</organism>
<protein>
    <submittedName>
        <fullName evidence="2">Uncharacterized protein</fullName>
    </submittedName>
</protein>
<evidence type="ECO:0000313" key="2">
    <source>
        <dbReference type="EMBL" id="KAL0197544.1"/>
    </source>
</evidence>
<sequence length="52" mass="5709">MPFAQQFSTVQKQTEAIRHILPRRPAAASTRQRRGAGRRAAALPVQAPTKPS</sequence>
<proteinExistence type="predicted"/>
<accession>A0ABD0RGG7</accession>
<comment type="caution">
    <text evidence="2">The sequence shown here is derived from an EMBL/GenBank/DDBJ whole genome shotgun (WGS) entry which is preliminary data.</text>
</comment>
<feature type="region of interest" description="Disordered" evidence="1">
    <location>
        <begin position="23"/>
        <end position="52"/>
    </location>
</feature>
<dbReference type="EMBL" id="JAMKFB020000003">
    <property type="protein sequence ID" value="KAL0197544.1"/>
    <property type="molecule type" value="Genomic_DNA"/>
</dbReference>
<name>A0ABD0RGG7_CIRMR</name>
<reference evidence="2 3" key="1">
    <citation type="submission" date="2024-05" db="EMBL/GenBank/DDBJ databases">
        <title>Genome sequencing and assembly of Indian major carp, Cirrhinus mrigala (Hamilton, 1822).</title>
        <authorList>
            <person name="Mohindra V."/>
            <person name="Chowdhury L.M."/>
            <person name="Lal K."/>
            <person name="Jena J.K."/>
        </authorList>
    </citation>
    <scope>NUCLEOTIDE SEQUENCE [LARGE SCALE GENOMIC DNA]</scope>
    <source>
        <strain evidence="2">CM1030</strain>
        <tissue evidence="2">Blood</tissue>
    </source>
</reference>
<dbReference type="Proteomes" id="UP001529510">
    <property type="component" value="Unassembled WGS sequence"/>
</dbReference>
<keyword evidence="3" id="KW-1185">Reference proteome</keyword>
<evidence type="ECO:0000313" key="3">
    <source>
        <dbReference type="Proteomes" id="UP001529510"/>
    </source>
</evidence>
<feature type="non-terminal residue" evidence="2">
    <location>
        <position position="52"/>
    </location>
</feature>
<gene>
    <name evidence="2" type="ORF">M9458_006084</name>
</gene>
<dbReference type="AlphaFoldDB" id="A0ABD0RGG7"/>
<evidence type="ECO:0000256" key="1">
    <source>
        <dbReference type="SAM" id="MobiDB-lite"/>
    </source>
</evidence>